<reference evidence="2 3" key="1">
    <citation type="journal article" date="2024" name="Plant Biotechnol. J.">
        <title>Dendrobium thyrsiflorum genome and its molecular insights into genes involved in important horticultural traits.</title>
        <authorList>
            <person name="Chen B."/>
            <person name="Wang J.Y."/>
            <person name="Zheng P.J."/>
            <person name="Li K.L."/>
            <person name="Liang Y.M."/>
            <person name="Chen X.F."/>
            <person name="Zhang C."/>
            <person name="Zhao X."/>
            <person name="He X."/>
            <person name="Zhang G.Q."/>
            <person name="Liu Z.J."/>
            <person name="Xu Q."/>
        </authorList>
    </citation>
    <scope>NUCLEOTIDE SEQUENCE [LARGE SCALE GENOMIC DNA]</scope>
    <source>
        <strain evidence="2">GZMU011</strain>
    </source>
</reference>
<dbReference type="Proteomes" id="UP001552299">
    <property type="component" value="Unassembled WGS sequence"/>
</dbReference>
<proteinExistence type="predicted"/>
<dbReference type="InterPro" id="IPR025558">
    <property type="entry name" value="DUF4283"/>
</dbReference>
<dbReference type="PANTHER" id="PTHR31286">
    <property type="entry name" value="GLYCINE-RICH CELL WALL STRUCTURAL PROTEIN 1.8-LIKE"/>
    <property type="match status" value="1"/>
</dbReference>
<dbReference type="EMBL" id="JANQDX010000014">
    <property type="protein sequence ID" value="KAL0912162.1"/>
    <property type="molecule type" value="Genomic_DNA"/>
</dbReference>
<gene>
    <name evidence="2" type="ORF">M5K25_018119</name>
</gene>
<dbReference type="PANTHER" id="PTHR31286:SF179">
    <property type="entry name" value="RNASE H TYPE-1 DOMAIN-CONTAINING PROTEIN"/>
    <property type="match status" value="1"/>
</dbReference>
<evidence type="ECO:0000259" key="1">
    <source>
        <dbReference type="Pfam" id="PF14111"/>
    </source>
</evidence>
<protein>
    <recommendedName>
        <fullName evidence="1">DUF4283 domain-containing protein</fullName>
    </recommendedName>
</protein>
<dbReference type="AlphaFoldDB" id="A0ABD0UPD5"/>
<sequence>MAVMHADPGFLSGSSMPRSFLEALSGSSSIFPELKRSSFRGVPALLVSEEEFFTLAEPFKFSLVGFFPSRRPSLASVRKFFFNLKLNGDFSVTLLDHSHVLIKLENDLDYSRIFCHRSYLIFNCFMRVTKWSPSDDVSAESLIVPVWISFPNLRPHFFSTRILHGLGLLFGRPLKVDNATALGSRPSVARVLVELDVTQKFSDKVWLGPTNLGYFQQVVLEDFPSYNKCKRLGHSVGSCQISCDNVFNAFPPKQCSPKPVVGVSEVQLGRGGPNASDLGGPSGGVVPLVGTSMDIATVSPVVLPFSSGVAAGSAAGDDFLPPVAPYPKVVAIGSPVDEDVEVYGCGVDGLVCPVARGVDGPVCPASLHAPITDNNCCISLNVTSTEEFVPPNSVEAIDGSILADLETDLAVEDGYPDANGLEGKAEIVDIPISVVSNSELKSHVNWSLNNSVLVQSSWLDLEESVSMPSLEGDDIAPILLTICIISWWDVLWIKQFSRVVEKEVKANLRRNSSFAFLELMLWDFMMVWPMMRRLPAFHFFWLRLVGNLGDLSPMDGPCRLRGVAGGCRS</sequence>
<dbReference type="InterPro" id="IPR040256">
    <property type="entry name" value="At4g02000-like"/>
</dbReference>
<comment type="caution">
    <text evidence="2">The sequence shown here is derived from an EMBL/GenBank/DDBJ whole genome shotgun (WGS) entry which is preliminary data.</text>
</comment>
<accession>A0ABD0UPD5</accession>
<keyword evidence="3" id="KW-1185">Reference proteome</keyword>
<evidence type="ECO:0000313" key="3">
    <source>
        <dbReference type="Proteomes" id="UP001552299"/>
    </source>
</evidence>
<feature type="domain" description="DUF4283" evidence="1">
    <location>
        <begin position="57"/>
        <end position="134"/>
    </location>
</feature>
<name>A0ABD0UPD5_DENTH</name>
<organism evidence="2 3">
    <name type="scientific">Dendrobium thyrsiflorum</name>
    <name type="common">Pinecone-like raceme dendrobium</name>
    <name type="synonym">Orchid</name>
    <dbReference type="NCBI Taxonomy" id="117978"/>
    <lineage>
        <taxon>Eukaryota</taxon>
        <taxon>Viridiplantae</taxon>
        <taxon>Streptophyta</taxon>
        <taxon>Embryophyta</taxon>
        <taxon>Tracheophyta</taxon>
        <taxon>Spermatophyta</taxon>
        <taxon>Magnoliopsida</taxon>
        <taxon>Liliopsida</taxon>
        <taxon>Asparagales</taxon>
        <taxon>Orchidaceae</taxon>
        <taxon>Epidendroideae</taxon>
        <taxon>Malaxideae</taxon>
        <taxon>Dendrobiinae</taxon>
        <taxon>Dendrobium</taxon>
    </lineage>
</organism>
<evidence type="ECO:0000313" key="2">
    <source>
        <dbReference type="EMBL" id="KAL0912162.1"/>
    </source>
</evidence>
<dbReference type="Pfam" id="PF14111">
    <property type="entry name" value="DUF4283"/>
    <property type="match status" value="1"/>
</dbReference>